<dbReference type="RefSeq" id="WP_255913965.1">
    <property type="nucleotide sequence ID" value="NZ_JANFQO010000007.1"/>
</dbReference>
<keyword evidence="7" id="KW-1185">Reference proteome</keyword>
<dbReference type="PROSITE" id="PS50088">
    <property type="entry name" value="ANK_REPEAT"/>
    <property type="match status" value="1"/>
</dbReference>
<keyword evidence="2 3" id="KW-0040">ANK repeat</keyword>
<dbReference type="PANTHER" id="PTHR24166">
    <property type="entry name" value="ROLLING PEBBLES, ISOFORM B"/>
    <property type="match status" value="1"/>
</dbReference>
<feature type="region of interest" description="Disordered" evidence="4">
    <location>
        <begin position="158"/>
        <end position="177"/>
    </location>
</feature>
<evidence type="ECO:0000256" key="1">
    <source>
        <dbReference type="ARBA" id="ARBA00022737"/>
    </source>
</evidence>
<evidence type="ECO:0000256" key="5">
    <source>
        <dbReference type="SAM" id="SignalP"/>
    </source>
</evidence>
<dbReference type="Proteomes" id="UP001165498">
    <property type="component" value="Unassembled WGS sequence"/>
</dbReference>
<feature type="chain" id="PRO_5045724500" evidence="5">
    <location>
        <begin position="23"/>
        <end position="358"/>
    </location>
</feature>
<feature type="repeat" description="ANK" evidence="3">
    <location>
        <begin position="301"/>
        <end position="333"/>
    </location>
</feature>
<evidence type="ECO:0000256" key="2">
    <source>
        <dbReference type="ARBA" id="ARBA00023043"/>
    </source>
</evidence>
<organism evidence="6 7">
    <name type="scientific">Tahibacter harae</name>
    <dbReference type="NCBI Taxonomy" id="2963937"/>
    <lineage>
        <taxon>Bacteria</taxon>
        <taxon>Pseudomonadati</taxon>
        <taxon>Pseudomonadota</taxon>
        <taxon>Gammaproteobacteria</taxon>
        <taxon>Lysobacterales</taxon>
        <taxon>Rhodanobacteraceae</taxon>
        <taxon>Tahibacter</taxon>
    </lineage>
</organism>
<evidence type="ECO:0000256" key="4">
    <source>
        <dbReference type="SAM" id="MobiDB-lite"/>
    </source>
</evidence>
<dbReference type="EMBL" id="JANFQO010000007">
    <property type="protein sequence ID" value="MCQ4164940.1"/>
    <property type="molecule type" value="Genomic_DNA"/>
</dbReference>
<sequence>MKLQRNLLALALGCALAGAALARQPPGPAQLIERAEAQVEQGTADPQRDLEPLLRNLRAVRDESARHSLISAIEKLGDADGASPAAVKAWFAEQAPPVLLDVARSQAGWSLRGDALMALRTLDASDVVLDEAIAIARADTSEQKGYIRSRGALLEDWKDSRRRSGRSSAAARPADAAKEQQALELLRTRSVGVSADSLSDAVGKSRPDVVSALLDAGVDVNAPGPAGMSLLTVGAMIACSNKNPVERQLDVLDILFRRGAQVNARDAQGNTVLMAAVQSCPLPVIEKFVAGGAEPDPVNAQQFTPLKMALIGGHWDIADFLVGKGARITAGEADQLFFEKPQDPAQLAVLKRAIKPGQ</sequence>
<keyword evidence="5" id="KW-0732">Signal</keyword>
<comment type="caution">
    <text evidence="6">The sequence shown here is derived from an EMBL/GenBank/DDBJ whole genome shotgun (WGS) entry which is preliminary data.</text>
</comment>
<dbReference type="Pfam" id="PF12796">
    <property type="entry name" value="Ank_2"/>
    <property type="match status" value="1"/>
</dbReference>
<dbReference type="InterPro" id="IPR050889">
    <property type="entry name" value="Dendritic_Spine_Reg/Scaffold"/>
</dbReference>
<gene>
    <name evidence="6" type="ORF">NM961_09485</name>
</gene>
<dbReference type="InterPro" id="IPR002110">
    <property type="entry name" value="Ankyrin_rpt"/>
</dbReference>
<evidence type="ECO:0000256" key="3">
    <source>
        <dbReference type="PROSITE-ProRule" id="PRU00023"/>
    </source>
</evidence>
<reference evidence="6" key="1">
    <citation type="submission" date="2022-07" db="EMBL/GenBank/DDBJ databases">
        <title>Tahibacter sp., a new gammaproteobacterium isolated from the silt sample collected at pig farm.</title>
        <authorList>
            <person name="Chen H."/>
        </authorList>
    </citation>
    <scope>NUCLEOTIDE SEQUENCE</scope>
    <source>
        <strain evidence="6">P2K</strain>
    </source>
</reference>
<dbReference type="PANTHER" id="PTHR24166:SF48">
    <property type="entry name" value="PROTEIN VAPYRIN"/>
    <property type="match status" value="1"/>
</dbReference>
<name>A0ABT1QRL7_9GAMM</name>
<protein>
    <submittedName>
        <fullName evidence="6">Ankyrin repeat domain-containing protein</fullName>
    </submittedName>
</protein>
<evidence type="ECO:0000313" key="7">
    <source>
        <dbReference type="Proteomes" id="UP001165498"/>
    </source>
</evidence>
<dbReference type="SUPFAM" id="SSF48403">
    <property type="entry name" value="Ankyrin repeat"/>
    <property type="match status" value="1"/>
</dbReference>
<evidence type="ECO:0000313" key="6">
    <source>
        <dbReference type="EMBL" id="MCQ4164940.1"/>
    </source>
</evidence>
<keyword evidence="1" id="KW-0677">Repeat</keyword>
<proteinExistence type="predicted"/>
<dbReference type="Gene3D" id="1.25.40.20">
    <property type="entry name" value="Ankyrin repeat-containing domain"/>
    <property type="match status" value="1"/>
</dbReference>
<accession>A0ABT1QRL7</accession>
<feature type="signal peptide" evidence="5">
    <location>
        <begin position="1"/>
        <end position="22"/>
    </location>
</feature>
<dbReference type="InterPro" id="IPR036770">
    <property type="entry name" value="Ankyrin_rpt-contain_sf"/>
</dbReference>
<dbReference type="SMART" id="SM00248">
    <property type="entry name" value="ANK"/>
    <property type="match status" value="4"/>
</dbReference>